<name>A0A074WQC7_9PEZI</name>
<dbReference type="Proteomes" id="UP000027730">
    <property type="component" value="Unassembled WGS sequence"/>
</dbReference>
<feature type="region of interest" description="Disordered" evidence="1">
    <location>
        <begin position="329"/>
        <end position="381"/>
    </location>
</feature>
<dbReference type="STRING" id="1043004.A0A074WQC7"/>
<reference evidence="2 3" key="1">
    <citation type="journal article" date="2014" name="BMC Genomics">
        <title>Genome sequencing of four Aureobasidium pullulans varieties: biotechnological potential, stress tolerance, and description of new species.</title>
        <authorList>
            <person name="Gostin Ar C."/>
            <person name="Ohm R.A."/>
            <person name="Kogej T."/>
            <person name="Sonjak S."/>
            <person name="Turk M."/>
            <person name="Zajc J."/>
            <person name="Zalar P."/>
            <person name="Grube M."/>
            <person name="Sun H."/>
            <person name="Han J."/>
            <person name="Sharma A."/>
            <person name="Chiniquy J."/>
            <person name="Ngan C.Y."/>
            <person name="Lipzen A."/>
            <person name="Barry K."/>
            <person name="Grigoriev I.V."/>
            <person name="Gunde-Cimerman N."/>
        </authorList>
    </citation>
    <scope>NUCLEOTIDE SEQUENCE [LARGE SCALE GENOMIC DNA]</scope>
    <source>
        <strain evidence="2 3">CBS 147.97</strain>
    </source>
</reference>
<feature type="compositionally biased region" description="Polar residues" evidence="1">
    <location>
        <begin position="210"/>
        <end position="226"/>
    </location>
</feature>
<accession>A0A074WQC7</accession>
<keyword evidence="3" id="KW-1185">Reference proteome</keyword>
<feature type="region of interest" description="Disordered" evidence="1">
    <location>
        <begin position="425"/>
        <end position="490"/>
    </location>
</feature>
<evidence type="ECO:0000256" key="1">
    <source>
        <dbReference type="SAM" id="MobiDB-lite"/>
    </source>
</evidence>
<gene>
    <name evidence="2" type="ORF">M436DRAFT_61787</name>
</gene>
<feature type="compositionally biased region" description="Low complexity" evidence="1">
    <location>
        <begin position="199"/>
        <end position="209"/>
    </location>
</feature>
<feature type="region of interest" description="Disordered" evidence="1">
    <location>
        <begin position="199"/>
        <end position="270"/>
    </location>
</feature>
<sequence length="490" mass="54827">MIIETIPLDIARRRQVLFELNEAVTLSPEEYEEIKPWVSNWYSNAKAGAYSPRFNTQRTYYRCLFHKEKAAPTASKGIRARPTRQPLDKPCPLTMSVVANYASDTQTILNYTVDRNSPYDRCPDHTHDLDLVDQTHRCDGLREIAHHKMWQMAPDAKAAVVFQSMKELPQFEDAGGKHFTCGEVYYIGKKFRKPTDAVAAKEAASEAPANPTSEAEGQPSQFNDGNPPSWLGSKTRKRKHALEARPPKSGARPWPALAEHPHQESQRNSLHITVDREDLLAHYRRPNQSAPSRQLVDPTLEGQERQRYPRDTPPGDIASQVRAILTRPTAGAEHATSTDNTHSPAPIDLTFSPGGCSPPPQASDRPTQWRPSHNDSHQQSQHSNMILPNWMTANGPALLHTRPVQPGRSAIMVEAPVSIGDLLRKAAPSNTPRQSDVSTEDRQAKRVRTNLQHQPSTKIERATLRELLSMQPPTAIESEEGGRFPPNPFT</sequence>
<proteinExistence type="predicted"/>
<organism evidence="2 3">
    <name type="scientific">Aureobasidium namibiae CBS 147.97</name>
    <dbReference type="NCBI Taxonomy" id="1043004"/>
    <lineage>
        <taxon>Eukaryota</taxon>
        <taxon>Fungi</taxon>
        <taxon>Dikarya</taxon>
        <taxon>Ascomycota</taxon>
        <taxon>Pezizomycotina</taxon>
        <taxon>Dothideomycetes</taxon>
        <taxon>Dothideomycetidae</taxon>
        <taxon>Dothideales</taxon>
        <taxon>Saccotheciaceae</taxon>
        <taxon>Aureobasidium</taxon>
    </lineage>
</organism>
<evidence type="ECO:0000313" key="3">
    <source>
        <dbReference type="Proteomes" id="UP000027730"/>
    </source>
</evidence>
<protein>
    <submittedName>
        <fullName evidence="2">Uncharacterized protein</fullName>
    </submittedName>
</protein>
<dbReference type="RefSeq" id="XP_013429678.1">
    <property type="nucleotide sequence ID" value="XM_013574224.1"/>
</dbReference>
<dbReference type="GeneID" id="25413265"/>
<dbReference type="HOGENOM" id="CLU_556634_0_0_1"/>
<feature type="compositionally biased region" description="Polar residues" evidence="1">
    <location>
        <begin position="428"/>
        <end position="437"/>
    </location>
</feature>
<dbReference type="OrthoDB" id="4366798at2759"/>
<dbReference type="EMBL" id="KL584705">
    <property type="protein sequence ID" value="KEQ75375.1"/>
    <property type="molecule type" value="Genomic_DNA"/>
</dbReference>
<evidence type="ECO:0000313" key="2">
    <source>
        <dbReference type="EMBL" id="KEQ75375.1"/>
    </source>
</evidence>
<dbReference type="AlphaFoldDB" id="A0A074WQC7"/>
<feature type="region of interest" description="Disordered" evidence="1">
    <location>
        <begin position="283"/>
        <end position="317"/>
    </location>
</feature>